<dbReference type="EMBL" id="JAHHHD010000019">
    <property type="protein sequence ID" value="MBW4660290.1"/>
    <property type="molecule type" value="Genomic_DNA"/>
</dbReference>
<feature type="region of interest" description="Disordered" evidence="1">
    <location>
        <begin position="78"/>
        <end position="102"/>
    </location>
</feature>
<name>A0A951UNA9_9CYAN</name>
<evidence type="ECO:0000256" key="1">
    <source>
        <dbReference type="SAM" id="MobiDB-lite"/>
    </source>
</evidence>
<sequence length="102" mass="11435">MNPHPMNSLEASELPTANHALGRSVRLTQQAYRNSTLDLLNLRIAEEETNLTALQYQQNHLKTGYELLKLQALQNKVNAATPETSPPSGYRKADQNQCSHHV</sequence>
<protein>
    <submittedName>
        <fullName evidence="2">Uncharacterized protein</fullName>
    </submittedName>
</protein>
<accession>A0A951UNA9</accession>
<dbReference type="Proteomes" id="UP000757435">
    <property type="component" value="Unassembled WGS sequence"/>
</dbReference>
<proteinExistence type="predicted"/>
<gene>
    <name evidence="2" type="ORF">KME15_16565</name>
</gene>
<dbReference type="AlphaFoldDB" id="A0A951UNA9"/>
<evidence type="ECO:0000313" key="2">
    <source>
        <dbReference type="EMBL" id="MBW4660290.1"/>
    </source>
</evidence>
<organism evidence="2 3">
    <name type="scientific">Drouetiella hepatica Uher 2000/2452</name>
    <dbReference type="NCBI Taxonomy" id="904376"/>
    <lineage>
        <taxon>Bacteria</taxon>
        <taxon>Bacillati</taxon>
        <taxon>Cyanobacteriota</taxon>
        <taxon>Cyanophyceae</taxon>
        <taxon>Oculatellales</taxon>
        <taxon>Oculatellaceae</taxon>
        <taxon>Drouetiella</taxon>
    </lineage>
</organism>
<evidence type="ECO:0000313" key="3">
    <source>
        <dbReference type="Proteomes" id="UP000757435"/>
    </source>
</evidence>
<comment type="caution">
    <text evidence="2">The sequence shown here is derived from an EMBL/GenBank/DDBJ whole genome shotgun (WGS) entry which is preliminary data.</text>
</comment>
<feature type="compositionally biased region" description="Polar residues" evidence="1">
    <location>
        <begin position="78"/>
        <end position="87"/>
    </location>
</feature>
<reference evidence="2" key="1">
    <citation type="submission" date="2021-05" db="EMBL/GenBank/DDBJ databases">
        <authorList>
            <person name="Pietrasiak N."/>
            <person name="Ward R."/>
            <person name="Stajich J.E."/>
            <person name="Kurbessoian T."/>
        </authorList>
    </citation>
    <scope>NUCLEOTIDE SEQUENCE</scope>
    <source>
        <strain evidence="2">UHER 2000/2452</strain>
    </source>
</reference>
<reference evidence="2" key="2">
    <citation type="journal article" date="2022" name="Microbiol. Resour. Announc.">
        <title>Metagenome Sequencing to Explore Phylogenomics of Terrestrial Cyanobacteria.</title>
        <authorList>
            <person name="Ward R.D."/>
            <person name="Stajich J.E."/>
            <person name="Johansen J.R."/>
            <person name="Huntemann M."/>
            <person name="Clum A."/>
            <person name="Foster B."/>
            <person name="Foster B."/>
            <person name="Roux S."/>
            <person name="Palaniappan K."/>
            <person name="Varghese N."/>
            <person name="Mukherjee S."/>
            <person name="Reddy T.B.K."/>
            <person name="Daum C."/>
            <person name="Copeland A."/>
            <person name="Chen I.A."/>
            <person name="Ivanova N.N."/>
            <person name="Kyrpides N.C."/>
            <person name="Shapiro N."/>
            <person name="Eloe-Fadrosh E.A."/>
            <person name="Pietrasiak N."/>
        </authorList>
    </citation>
    <scope>NUCLEOTIDE SEQUENCE</scope>
    <source>
        <strain evidence="2">UHER 2000/2452</strain>
    </source>
</reference>